<dbReference type="Pfam" id="PF08007">
    <property type="entry name" value="JmjC_2"/>
    <property type="match status" value="1"/>
</dbReference>
<dbReference type="RefSeq" id="WP_187716503.1">
    <property type="nucleotide sequence ID" value="NZ_JACTAH010000001.1"/>
</dbReference>
<evidence type="ECO:0000256" key="4">
    <source>
        <dbReference type="ARBA" id="ARBA00023002"/>
    </source>
</evidence>
<keyword evidence="8" id="KW-1185">Reference proteome</keyword>
<evidence type="ECO:0000313" key="8">
    <source>
        <dbReference type="Proteomes" id="UP000603602"/>
    </source>
</evidence>
<dbReference type="PANTHER" id="PTHR13096:SF8">
    <property type="entry name" value="RIBOSOMAL OXYGENASE 1"/>
    <property type="match status" value="1"/>
</dbReference>
<evidence type="ECO:0000256" key="5">
    <source>
        <dbReference type="ARBA" id="ARBA00023004"/>
    </source>
</evidence>
<evidence type="ECO:0000313" key="7">
    <source>
        <dbReference type="EMBL" id="MBD8501665.1"/>
    </source>
</evidence>
<keyword evidence="3" id="KW-0223">Dioxygenase</keyword>
<gene>
    <name evidence="7" type="ORF">IFO67_02100</name>
</gene>
<keyword evidence="5" id="KW-0408">Iron</keyword>
<dbReference type="PANTHER" id="PTHR13096">
    <property type="entry name" value="MINA53 MYC INDUCED NUCLEAR ANTIGEN"/>
    <property type="match status" value="1"/>
</dbReference>
<organism evidence="7 8">
    <name type="scientific">Thauera sedimentorum</name>
    <dbReference type="NCBI Taxonomy" id="2767595"/>
    <lineage>
        <taxon>Bacteria</taxon>
        <taxon>Pseudomonadati</taxon>
        <taxon>Pseudomonadota</taxon>
        <taxon>Betaproteobacteria</taxon>
        <taxon>Rhodocyclales</taxon>
        <taxon>Zoogloeaceae</taxon>
        <taxon>Thauera</taxon>
    </lineage>
</organism>
<dbReference type="PROSITE" id="PS51184">
    <property type="entry name" value="JMJC"/>
    <property type="match status" value="1"/>
</dbReference>
<dbReference type="InterPro" id="IPR046799">
    <property type="entry name" value="ROXA-like_wH"/>
</dbReference>
<dbReference type="EMBL" id="JACYTO010000001">
    <property type="protein sequence ID" value="MBD8501665.1"/>
    <property type="molecule type" value="Genomic_DNA"/>
</dbReference>
<evidence type="ECO:0000256" key="3">
    <source>
        <dbReference type="ARBA" id="ARBA00022964"/>
    </source>
</evidence>
<evidence type="ECO:0000259" key="6">
    <source>
        <dbReference type="PROSITE" id="PS51184"/>
    </source>
</evidence>
<keyword evidence="2" id="KW-0479">Metal-binding</keyword>
<dbReference type="InterPro" id="IPR003347">
    <property type="entry name" value="JmjC_dom"/>
</dbReference>
<evidence type="ECO:0000256" key="1">
    <source>
        <dbReference type="ARBA" id="ARBA00001954"/>
    </source>
</evidence>
<comment type="cofactor">
    <cofactor evidence="1">
        <name>Fe(2+)</name>
        <dbReference type="ChEBI" id="CHEBI:29033"/>
    </cofactor>
</comment>
<accession>A0ABR9B833</accession>
<sequence>MITTLLGGLSPRQFLEEYWQKKPLLVRQAVAGFTGVLERDELFDLACDPDVESRWVRHDGDTWEVEHGPQRRSRLRGKRTPWTVLVQGLNLWVPEGDRLLHSFDFIPQARLDDLMVSYAVDGGGVGPHFDNYDVFLLQGMGKRRWQIGDQKDHSLVEGAPLRILRDFRPIHDWVLEPGDLLYLPPHWAHNGIAVGECMTYSIGFRTPTAQELGVEFLGWLQERVCLDAVYADPGLALQDNSALISEAMVDQVASMLQAIRWNRDMVADFLGEYLTEPKPHVFFDPPDEPLSQARFGREVERGGFALDARSILLFRDGRFFLNGEAVDTPAAEHEALAGLAHRRRIDAGHDCSPALLAVLYDWYLAGFGHPRED</sequence>
<dbReference type="Pfam" id="PF20514">
    <property type="entry name" value="WHD_ROXA"/>
    <property type="match status" value="1"/>
</dbReference>
<proteinExistence type="predicted"/>
<protein>
    <submittedName>
        <fullName evidence="7">Cupin domain-containing protein</fullName>
    </submittedName>
</protein>
<dbReference type="Gene3D" id="3.40.366.30">
    <property type="entry name" value="50S ribosomal protein L16 arginine hydroxylase, Chain A, Domain 2"/>
    <property type="match status" value="1"/>
</dbReference>
<comment type="caution">
    <text evidence="7">The sequence shown here is derived from an EMBL/GenBank/DDBJ whole genome shotgun (WGS) entry which is preliminary data.</text>
</comment>
<dbReference type="SMART" id="SM00558">
    <property type="entry name" value="JmjC"/>
    <property type="match status" value="1"/>
</dbReference>
<reference evidence="8" key="1">
    <citation type="submission" date="2023-07" db="EMBL/GenBank/DDBJ databases">
        <title>Thauera sp. CAU 1555 isolated from sand of Yaerae Beach.</title>
        <authorList>
            <person name="Kim W."/>
        </authorList>
    </citation>
    <scope>NUCLEOTIDE SEQUENCE [LARGE SCALE GENOMIC DNA]</scope>
    <source>
        <strain evidence="8">CAU 1555</strain>
    </source>
</reference>
<name>A0ABR9B833_9RHOO</name>
<evidence type="ECO:0000256" key="2">
    <source>
        <dbReference type="ARBA" id="ARBA00022723"/>
    </source>
</evidence>
<keyword evidence="4" id="KW-0560">Oxidoreductase</keyword>
<dbReference type="Proteomes" id="UP000603602">
    <property type="component" value="Unassembled WGS sequence"/>
</dbReference>
<dbReference type="SUPFAM" id="SSF51197">
    <property type="entry name" value="Clavaminate synthase-like"/>
    <property type="match status" value="1"/>
</dbReference>
<dbReference type="InterPro" id="IPR039994">
    <property type="entry name" value="NO66-like"/>
</dbReference>
<feature type="domain" description="JmjC" evidence="6">
    <location>
        <begin position="95"/>
        <end position="221"/>
    </location>
</feature>
<dbReference type="Gene3D" id="2.60.120.650">
    <property type="entry name" value="Cupin"/>
    <property type="match status" value="1"/>
</dbReference>